<comment type="caution">
    <text evidence="3">The sequence shown here is derived from an EMBL/GenBank/DDBJ whole genome shotgun (WGS) entry which is preliminary data.</text>
</comment>
<feature type="domain" description="Retrotransposon gag" evidence="2">
    <location>
        <begin position="240"/>
        <end position="333"/>
    </location>
</feature>
<feature type="compositionally biased region" description="Low complexity" evidence="1">
    <location>
        <begin position="45"/>
        <end position="57"/>
    </location>
</feature>
<name>A0A9P1E3N5_CUSEU</name>
<dbReference type="Proteomes" id="UP001152484">
    <property type="component" value="Unassembled WGS sequence"/>
</dbReference>
<evidence type="ECO:0000259" key="2">
    <source>
        <dbReference type="Pfam" id="PF03732"/>
    </source>
</evidence>
<feature type="compositionally biased region" description="Basic and acidic residues" evidence="1">
    <location>
        <begin position="71"/>
        <end position="81"/>
    </location>
</feature>
<reference evidence="3" key="1">
    <citation type="submission" date="2022-07" db="EMBL/GenBank/DDBJ databases">
        <authorList>
            <person name="Macas J."/>
            <person name="Novak P."/>
            <person name="Neumann P."/>
        </authorList>
    </citation>
    <scope>NUCLEOTIDE SEQUENCE</scope>
</reference>
<dbReference type="AlphaFoldDB" id="A0A9P1E3N5"/>
<feature type="compositionally biased region" description="Low complexity" evidence="1">
    <location>
        <begin position="92"/>
        <end position="101"/>
    </location>
</feature>
<dbReference type="OrthoDB" id="1285606at2759"/>
<evidence type="ECO:0000313" key="4">
    <source>
        <dbReference type="Proteomes" id="UP001152484"/>
    </source>
</evidence>
<dbReference type="Pfam" id="PF03732">
    <property type="entry name" value="Retrotrans_gag"/>
    <property type="match status" value="1"/>
</dbReference>
<accession>A0A9P1E3N5</accession>
<proteinExistence type="predicted"/>
<sequence length="491" mass="56359">MHTRSQGSEGLQPLNLDFEKELRKRRKARTLELKIPDLIMEDFQNNPNNPNGQNLIPNPNPTPPQNTPIDTPRDRHNHFFGDQRPPGFENFQQIPPQTQPQIYPPHPYQNHQNQPPPPYPYTYPYPYPPPPFMHPYQPHPYGQYCQHPHNQQDQGQFMRQQQGRRLLDYVAGEIEEQDSILYPGVDAANFEIKPALISLVSANKFGGSKSEDPTSHVKQFLRVLQTLKLNGASVDAIRLRLFPFSLRDEALSWLNSKPSGYFNTWEKLHREFMKEFYPPSKASKMKKLIQQFRQHPSESLYESWKRFKDLQVQYPHHNMSVGDLIISFYEGLHDTSKIVVDAFANGAFMELDPETGKEMLEKICNNSASWYSERSTQKLGAGIYEVDQTTALTVKVDSLTTMVQKLTEKQSSSISSTSTNPSSSLAQVLFCELCGGGHSFKECSLLELTQNVPSGPTVEQAEAIYGRPQVYLLQKINNILFECYKMYMNML</sequence>
<evidence type="ECO:0000256" key="1">
    <source>
        <dbReference type="SAM" id="MobiDB-lite"/>
    </source>
</evidence>
<keyword evidence="4" id="KW-1185">Reference proteome</keyword>
<protein>
    <recommendedName>
        <fullName evidence="2">Retrotransposon gag domain-containing protein</fullName>
    </recommendedName>
</protein>
<dbReference type="InterPro" id="IPR005162">
    <property type="entry name" value="Retrotrans_gag_dom"/>
</dbReference>
<dbReference type="EMBL" id="CAMAPE010000010">
    <property type="protein sequence ID" value="CAH9077867.1"/>
    <property type="molecule type" value="Genomic_DNA"/>
</dbReference>
<gene>
    <name evidence="3" type="ORF">CEURO_LOCUS6477</name>
</gene>
<evidence type="ECO:0000313" key="3">
    <source>
        <dbReference type="EMBL" id="CAH9077867.1"/>
    </source>
</evidence>
<organism evidence="3 4">
    <name type="scientific">Cuscuta europaea</name>
    <name type="common">European dodder</name>
    <dbReference type="NCBI Taxonomy" id="41803"/>
    <lineage>
        <taxon>Eukaryota</taxon>
        <taxon>Viridiplantae</taxon>
        <taxon>Streptophyta</taxon>
        <taxon>Embryophyta</taxon>
        <taxon>Tracheophyta</taxon>
        <taxon>Spermatophyta</taxon>
        <taxon>Magnoliopsida</taxon>
        <taxon>eudicotyledons</taxon>
        <taxon>Gunneridae</taxon>
        <taxon>Pentapetalae</taxon>
        <taxon>asterids</taxon>
        <taxon>lamiids</taxon>
        <taxon>Solanales</taxon>
        <taxon>Convolvulaceae</taxon>
        <taxon>Cuscuteae</taxon>
        <taxon>Cuscuta</taxon>
        <taxon>Cuscuta subgen. Cuscuta</taxon>
    </lineage>
</organism>
<dbReference type="PANTHER" id="PTHR33223">
    <property type="entry name" value="CCHC-TYPE DOMAIN-CONTAINING PROTEIN"/>
    <property type="match status" value="1"/>
</dbReference>
<dbReference type="PANTHER" id="PTHR33223:SF11">
    <property type="entry name" value="ELEMENT PROTEIN, PUTATIVE-RELATED"/>
    <property type="match status" value="1"/>
</dbReference>
<feature type="region of interest" description="Disordered" evidence="1">
    <location>
        <begin position="30"/>
        <end position="119"/>
    </location>
</feature>